<dbReference type="SUPFAM" id="SSF75005">
    <property type="entry name" value="Arabinanase/levansucrase/invertase"/>
    <property type="match status" value="1"/>
</dbReference>
<keyword evidence="1" id="KW-0858">Xylan degradation</keyword>
<name>A0A1G7NM43_9SPHI</name>
<dbReference type="AlphaFoldDB" id="A0A1G7NM43"/>
<dbReference type="PANTHER" id="PTHR43772:SF2">
    <property type="entry name" value="PUTATIVE (AFU_ORTHOLOGUE AFUA_2G04480)-RELATED"/>
    <property type="match status" value="1"/>
</dbReference>
<keyword evidence="2" id="KW-0119">Carbohydrate metabolism</keyword>
<dbReference type="Gene3D" id="2.115.10.20">
    <property type="entry name" value="Glycosyl hydrolase domain, family 43"/>
    <property type="match status" value="1"/>
</dbReference>
<keyword evidence="5" id="KW-1185">Reference proteome</keyword>
<evidence type="ECO:0000256" key="1">
    <source>
        <dbReference type="ARBA" id="ARBA00022651"/>
    </source>
</evidence>
<dbReference type="GO" id="GO:0044038">
    <property type="term" value="P:cell wall macromolecule biosynthetic process"/>
    <property type="evidence" value="ECO:0007669"/>
    <property type="project" value="InterPro"/>
</dbReference>
<proteinExistence type="predicted"/>
<dbReference type="EMBL" id="FNCG01000001">
    <property type="protein sequence ID" value="SDF75128.1"/>
    <property type="molecule type" value="Genomic_DNA"/>
</dbReference>
<keyword evidence="1" id="KW-0624">Polysaccharide degradation</keyword>
<dbReference type="GO" id="GO:0016755">
    <property type="term" value="F:aminoacyltransferase activity"/>
    <property type="evidence" value="ECO:0007669"/>
    <property type="project" value="InterPro"/>
</dbReference>
<protein>
    <recommendedName>
        <fullName evidence="3">Glucosamine inositolphosphorylceramide transferase 1 N-terminal domain-containing protein</fullName>
    </recommendedName>
</protein>
<dbReference type="SUPFAM" id="SSF55729">
    <property type="entry name" value="Acyl-CoA N-acyltransferases (Nat)"/>
    <property type="match status" value="1"/>
</dbReference>
<dbReference type="InterPro" id="IPR003447">
    <property type="entry name" value="FEMABX"/>
</dbReference>
<dbReference type="STRING" id="551996.SAMN05192573_101287"/>
<dbReference type="InterPro" id="IPR052176">
    <property type="entry name" value="Glycosyl_Hydrlase_43_Enz"/>
</dbReference>
<feature type="domain" description="Glucosamine inositolphosphorylceramide transferase 1 N-terminal" evidence="3">
    <location>
        <begin position="295"/>
        <end position="492"/>
    </location>
</feature>
<organism evidence="4 5">
    <name type="scientific">Mucilaginibacter gossypii</name>
    <dbReference type="NCBI Taxonomy" id="551996"/>
    <lineage>
        <taxon>Bacteria</taxon>
        <taxon>Pseudomonadati</taxon>
        <taxon>Bacteroidota</taxon>
        <taxon>Sphingobacteriia</taxon>
        <taxon>Sphingobacteriales</taxon>
        <taxon>Sphingobacteriaceae</taxon>
        <taxon>Mucilaginibacter</taxon>
    </lineage>
</organism>
<sequence length="548" mass="63577">MIQINNRAMRIVPYTVVWFAAKPNLWGCLLKYYKQSKSSEAVPGYRKEDFFTKIIDITVPVPDIEANFDKNTSYEIRRAIKDGVSTVMGTGIKAFIDFYNAFAVTKGLKKINKEFYKYKPHLFITKAVYQDQDIVMHAYIRDHSSQRVRLLHSASLFRNENDSQLRAVTGRANRLLHFEDIRFFKQLGFKIYDLGGYAYNTSDTELLKINKFKDSFGGSLLQETDYLPMSLTLLSFFKKKFRFMKDLISSFISFIHKVFSYDKWNIGYISQSPENLIHTQQLNGKINWLSEDKVDYTADPFTANINGRLHLYYEELNFWKGKGEIMMTDDMHFKNKKKVNGIMEDEIHLSYPHMFTDSNRLYCIPETGRAKQVALYQIDMNNPYKFEKIRVLLEGQAFVDSSIIHYNNKYWLFTSVSGEHGVLYLFYADTLDAPFKAHKQNPINVASNVSRSAGRLFVVGQKLYMPSQNPKRCYGGSVMINEITTITETDFQYHTAFELLPQAPYDEGLHTINFEDGLLIVDGKRKVLSAMGPFKKVIRKLKSLNNPN</sequence>
<dbReference type="InterPro" id="IPR016181">
    <property type="entry name" value="Acyl_CoA_acyltransferase"/>
</dbReference>
<evidence type="ECO:0000313" key="4">
    <source>
        <dbReference type="EMBL" id="SDF75128.1"/>
    </source>
</evidence>
<dbReference type="Proteomes" id="UP000199705">
    <property type="component" value="Unassembled WGS sequence"/>
</dbReference>
<dbReference type="InterPro" id="IPR023296">
    <property type="entry name" value="Glyco_hydro_beta-prop_sf"/>
</dbReference>
<evidence type="ECO:0000259" key="3">
    <source>
        <dbReference type="Pfam" id="PF24793"/>
    </source>
</evidence>
<accession>A0A1G7NM43</accession>
<dbReference type="PANTHER" id="PTHR43772">
    <property type="entry name" value="ENDO-1,4-BETA-XYLANASE"/>
    <property type="match status" value="1"/>
</dbReference>
<dbReference type="Pfam" id="PF24793">
    <property type="entry name" value="GINT1_N"/>
    <property type="match status" value="1"/>
</dbReference>
<reference evidence="5" key="1">
    <citation type="submission" date="2016-10" db="EMBL/GenBank/DDBJ databases">
        <authorList>
            <person name="Varghese N."/>
            <person name="Submissions S."/>
        </authorList>
    </citation>
    <scope>NUCLEOTIDE SEQUENCE [LARGE SCALE GENOMIC DNA]</scope>
    <source>
        <strain evidence="5">Gh-67</strain>
    </source>
</reference>
<dbReference type="GO" id="GO:0045493">
    <property type="term" value="P:xylan catabolic process"/>
    <property type="evidence" value="ECO:0007669"/>
    <property type="project" value="UniProtKB-KW"/>
</dbReference>
<dbReference type="Gene3D" id="3.40.630.30">
    <property type="match status" value="1"/>
</dbReference>
<gene>
    <name evidence="4" type="ORF">SAMN05192573_101287</name>
</gene>
<dbReference type="PROSITE" id="PS51191">
    <property type="entry name" value="FEMABX"/>
    <property type="match status" value="1"/>
</dbReference>
<dbReference type="InterPro" id="IPR056442">
    <property type="entry name" value="GINT1_N"/>
</dbReference>
<evidence type="ECO:0000313" key="5">
    <source>
        <dbReference type="Proteomes" id="UP000199705"/>
    </source>
</evidence>
<dbReference type="RefSeq" id="WP_091162530.1">
    <property type="nucleotide sequence ID" value="NZ_FNCG01000001.1"/>
</dbReference>
<evidence type="ECO:0000256" key="2">
    <source>
        <dbReference type="ARBA" id="ARBA00023277"/>
    </source>
</evidence>